<dbReference type="InterPro" id="IPR050592">
    <property type="entry name" value="GDSL_lipolytic_enzyme"/>
</dbReference>
<evidence type="ECO:0008006" key="5">
    <source>
        <dbReference type="Google" id="ProtNLM"/>
    </source>
</evidence>
<organism evidence="3 4">
    <name type="scientific">Paspalum notatum var. saurae</name>
    <dbReference type="NCBI Taxonomy" id="547442"/>
    <lineage>
        <taxon>Eukaryota</taxon>
        <taxon>Viridiplantae</taxon>
        <taxon>Streptophyta</taxon>
        <taxon>Embryophyta</taxon>
        <taxon>Tracheophyta</taxon>
        <taxon>Spermatophyta</taxon>
        <taxon>Magnoliopsida</taxon>
        <taxon>Liliopsida</taxon>
        <taxon>Poales</taxon>
        <taxon>Poaceae</taxon>
        <taxon>PACMAD clade</taxon>
        <taxon>Panicoideae</taxon>
        <taxon>Andropogonodae</taxon>
        <taxon>Paspaleae</taxon>
        <taxon>Paspalinae</taxon>
        <taxon>Paspalum</taxon>
    </lineage>
</organism>
<evidence type="ECO:0000256" key="1">
    <source>
        <dbReference type="ARBA" id="ARBA00008668"/>
    </source>
</evidence>
<feature type="signal peptide" evidence="2">
    <location>
        <begin position="1"/>
        <end position="27"/>
    </location>
</feature>
<dbReference type="GO" id="GO:0016788">
    <property type="term" value="F:hydrolase activity, acting on ester bonds"/>
    <property type="evidence" value="ECO:0007669"/>
    <property type="project" value="InterPro"/>
</dbReference>
<dbReference type="InterPro" id="IPR001087">
    <property type="entry name" value="GDSL"/>
</dbReference>
<gene>
    <name evidence="3" type="ORF">U9M48_044270</name>
</gene>
<dbReference type="Gene3D" id="3.40.50.1110">
    <property type="entry name" value="SGNH hydrolase"/>
    <property type="match status" value="1"/>
</dbReference>
<proteinExistence type="inferred from homology"/>
<evidence type="ECO:0000313" key="3">
    <source>
        <dbReference type="EMBL" id="WVZ98900.1"/>
    </source>
</evidence>
<dbReference type="InterPro" id="IPR036514">
    <property type="entry name" value="SGNH_hydro_sf"/>
</dbReference>
<dbReference type="AlphaFoldDB" id="A0AAQ3UYY1"/>
<dbReference type="CDD" id="cd01837">
    <property type="entry name" value="SGNH_plant_lipase_like"/>
    <property type="match status" value="1"/>
</dbReference>
<dbReference type="PANTHER" id="PTHR45642:SF145">
    <property type="entry name" value="OS05G0468500 PROTEIN"/>
    <property type="match status" value="1"/>
</dbReference>
<sequence>MAPRALLATAAVAFFLAMLLLAPPLQAASPPTAAEHDIPAVFAFGDSTLDPGNNNGLATLVRADHAPYGRDFPGGAATGRFSDGKLITDYIVESLGVKELLPAFHGSGVTVAEAATGVSFASGGSGIDDLTAQTAMVSTFASQIADFQGLLGRIGQPRAAEIANKSLYVVSVGTNDVTMNYFILPARTGSFPTIDEYSNYLIGRLQGYLQSLYELGARRFMVAGLPPVGCLPVTKTLNLGSSDCNADQNAAAERYNAALQEMLGKLEAASPGATLAYVDVYTPLKDMVAQPQKYGFTDTSRGCCGNGLPAMGALCTSALPQCQSPSQFMFFDSVHPTQATYKALADHIVQAHIPKLIN</sequence>
<accession>A0AAQ3UYY1</accession>
<evidence type="ECO:0000313" key="4">
    <source>
        <dbReference type="Proteomes" id="UP001341281"/>
    </source>
</evidence>
<feature type="chain" id="PRO_5042898319" description="GDSL esterase/lipase" evidence="2">
    <location>
        <begin position="28"/>
        <end position="358"/>
    </location>
</feature>
<dbReference type="SUPFAM" id="SSF52266">
    <property type="entry name" value="SGNH hydrolase"/>
    <property type="match status" value="1"/>
</dbReference>
<dbReference type="PANTHER" id="PTHR45642">
    <property type="entry name" value="GDSL ESTERASE/LIPASE EXL3"/>
    <property type="match status" value="1"/>
</dbReference>
<keyword evidence="2" id="KW-0732">Signal</keyword>
<reference evidence="3 4" key="1">
    <citation type="submission" date="2024-02" db="EMBL/GenBank/DDBJ databases">
        <title>High-quality chromosome-scale genome assembly of Pensacola bahiagrass (Paspalum notatum Flugge var. saurae).</title>
        <authorList>
            <person name="Vega J.M."/>
            <person name="Podio M."/>
            <person name="Orjuela J."/>
            <person name="Siena L.A."/>
            <person name="Pessino S.C."/>
            <person name="Combes M.C."/>
            <person name="Mariac C."/>
            <person name="Albertini E."/>
            <person name="Pupilli F."/>
            <person name="Ortiz J.P.A."/>
            <person name="Leblanc O."/>
        </authorList>
    </citation>
    <scope>NUCLEOTIDE SEQUENCE [LARGE SCALE GENOMIC DNA]</scope>
    <source>
        <strain evidence="3">R1</strain>
        <tissue evidence="3">Leaf</tissue>
    </source>
</reference>
<keyword evidence="4" id="KW-1185">Reference proteome</keyword>
<dbReference type="EMBL" id="CP144754">
    <property type="protein sequence ID" value="WVZ98900.1"/>
    <property type="molecule type" value="Genomic_DNA"/>
</dbReference>
<name>A0AAQ3UYY1_PASNO</name>
<dbReference type="Proteomes" id="UP001341281">
    <property type="component" value="Chromosome 10"/>
</dbReference>
<evidence type="ECO:0000256" key="2">
    <source>
        <dbReference type="SAM" id="SignalP"/>
    </source>
</evidence>
<comment type="similarity">
    <text evidence="1">Belongs to the 'GDSL' lipolytic enzyme family.</text>
</comment>
<dbReference type="Pfam" id="PF00657">
    <property type="entry name" value="Lipase_GDSL"/>
    <property type="match status" value="1"/>
</dbReference>
<dbReference type="InterPro" id="IPR035669">
    <property type="entry name" value="SGNH_plant_lipase-like"/>
</dbReference>
<protein>
    <recommendedName>
        <fullName evidence="5">GDSL esterase/lipase</fullName>
    </recommendedName>
</protein>